<name>A0A0J8BHS0_BETVV</name>
<accession>A0A0J8BHS0</accession>
<evidence type="ECO:0000313" key="2">
    <source>
        <dbReference type="Proteomes" id="UP000035740"/>
    </source>
</evidence>
<dbReference type="AlphaFoldDB" id="A0A0J8BHS0"/>
<dbReference type="Gramene" id="KMS99558">
    <property type="protein sequence ID" value="KMS99558"/>
    <property type="gene ID" value="BVRB_1g022850"/>
</dbReference>
<gene>
    <name evidence="1" type="ORF">BVRB_1g022850</name>
</gene>
<reference evidence="1 2" key="1">
    <citation type="journal article" date="2014" name="Nature">
        <title>The genome of the recently domesticated crop plant sugar beet (Beta vulgaris).</title>
        <authorList>
            <person name="Dohm J.C."/>
            <person name="Minoche A.E."/>
            <person name="Holtgrawe D."/>
            <person name="Capella-Gutierrez S."/>
            <person name="Zakrzewski F."/>
            <person name="Tafer H."/>
            <person name="Rupp O."/>
            <person name="Sorensen T.R."/>
            <person name="Stracke R."/>
            <person name="Reinhardt R."/>
            <person name="Goesmann A."/>
            <person name="Kraft T."/>
            <person name="Schulz B."/>
            <person name="Stadler P.F."/>
            <person name="Schmidt T."/>
            <person name="Gabaldon T."/>
            <person name="Lehrach H."/>
            <person name="Weisshaar B."/>
            <person name="Himmelbauer H."/>
        </authorList>
    </citation>
    <scope>NUCLEOTIDE SEQUENCE [LARGE SCALE GENOMIC DNA]</scope>
    <source>
        <tissue evidence="1">Taproot</tissue>
    </source>
</reference>
<sequence>MVLLSDDKWWNSESLMRGFLGKLKLKLLKFKQKITRYVFFSMIEQQAIIFHGR</sequence>
<dbReference type="EMBL" id="KQ090214">
    <property type="protein sequence ID" value="KMS99558.1"/>
    <property type="molecule type" value="Genomic_DNA"/>
</dbReference>
<organism evidence="1 2">
    <name type="scientific">Beta vulgaris subsp. vulgaris</name>
    <name type="common">Beet</name>
    <dbReference type="NCBI Taxonomy" id="3555"/>
    <lineage>
        <taxon>Eukaryota</taxon>
        <taxon>Viridiplantae</taxon>
        <taxon>Streptophyta</taxon>
        <taxon>Embryophyta</taxon>
        <taxon>Tracheophyta</taxon>
        <taxon>Spermatophyta</taxon>
        <taxon>Magnoliopsida</taxon>
        <taxon>eudicotyledons</taxon>
        <taxon>Gunneridae</taxon>
        <taxon>Pentapetalae</taxon>
        <taxon>Caryophyllales</taxon>
        <taxon>Chenopodiaceae</taxon>
        <taxon>Betoideae</taxon>
        <taxon>Beta</taxon>
    </lineage>
</organism>
<proteinExistence type="predicted"/>
<evidence type="ECO:0000313" key="1">
    <source>
        <dbReference type="EMBL" id="KMS99558.1"/>
    </source>
</evidence>
<dbReference type="Proteomes" id="UP000035740">
    <property type="component" value="Unassembled WGS sequence"/>
</dbReference>
<keyword evidence="2" id="KW-1185">Reference proteome</keyword>
<protein>
    <submittedName>
        <fullName evidence="1">Uncharacterized protein</fullName>
    </submittedName>
</protein>